<dbReference type="PANTHER" id="PTHR43792">
    <property type="entry name" value="GNAT FAMILY, PUTATIVE (AFU_ORTHOLOGUE AFUA_3G00765)-RELATED-RELATED"/>
    <property type="match status" value="1"/>
</dbReference>
<reference evidence="2 3" key="1">
    <citation type="submission" date="2016-11" db="EMBL/GenBank/DDBJ databases">
        <title>Description of two novel members of the family Erysipelotrichaceae: Ileibacterium lipovorans gen. nov., sp. nov. and Dubosiella newyorkensis, gen. nov., sp. nov.</title>
        <authorList>
            <person name="Cox L.M."/>
            <person name="Sohn J."/>
            <person name="Tyrrell K.L."/>
            <person name="Citron D.M."/>
            <person name="Lawson P.A."/>
            <person name="Patel N.B."/>
            <person name="Iizumi T."/>
            <person name="Perez-Perez G.I."/>
            <person name="Goldstein E.J."/>
            <person name="Blaser M.J."/>
        </authorList>
    </citation>
    <scope>NUCLEOTIDE SEQUENCE [LARGE SCALE GENOMIC DNA]</scope>
    <source>
        <strain evidence="2 3">NYU-BL-A4</strain>
    </source>
</reference>
<dbReference type="GeneID" id="78275817"/>
<proteinExistence type="predicted"/>
<dbReference type="PANTHER" id="PTHR43792:SF1">
    <property type="entry name" value="N-ACETYLTRANSFERASE DOMAIN-CONTAINING PROTEIN"/>
    <property type="match status" value="1"/>
</dbReference>
<dbReference type="InterPro" id="IPR016181">
    <property type="entry name" value="Acyl_CoA_acyltransferase"/>
</dbReference>
<name>A0A1U7NLR9_9FIRM</name>
<dbReference type="Proteomes" id="UP000186705">
    <property type="component" value="Unassembled WGS sequence"/>
</dbReference>
<dbReference type="STRING" id="1862672.BO225_07685"/>
<dbReference type="EMBL" id="MPKA01000079">
    <property type="protein sequence ID" value="OLU45806.1"/>
    <property type="molecule type" value="Genomic_DNA"/>
</dbReference>
<dbReference type="Pfam" id="PF13302">
    <property type="entry name" value="Acetyltransf_3"/>
    <property type="match status" value="1"/>
</dbReference>
<evidence type="ECO:0000313" key="3">
    <source>
        <dbReference type="Proteomes" id="UP000186705"/>
    </source>
</evidence>
<dbReference type="InterPro" id="IPR000182">
    <property type="entry name" value="GNAT_dom"/>
</dbReference>
<dbReference type="SUPFAM" id="SSF55729">
    <property type="entry name" value="Acyl-CoA N-acyltransferases (Nat)"/>
    <property type="match status" value="1"/>
</dbReference>
<gene>
    <name evidence="2" type="ORF">BO225_07685</name>
</gene>
<dbReference type="GO" id="GO:0016747">
    <property type="term" value="F:acyltransferase activity, transferring groups other than amino-acyl groups"/>
    <property type="evidence" value="ECO:0007669"/>
    <property type="project" value="InterPro"/>
</dbReference>
<evidence type="ECO:0000259" key="1">
    <source>
        <dbReference type="PROSITE" id="PS51186"/>
    </source>
</evidence>
<sequence>METERLILDEIDHDHIYEQGVIVQGWQVCLKKGRKAIGKCALIEHPWKERVVLDLVYAIDPAFWNQKYGTEAAKAVLDYAFQVLKVERVHSIIRDVNEYSQIISVRLGMEVIDRMTRVHEGVEKPHYLYCVEKKEFLRN</sequence>
<dbReference type="AlphaFoldDB" id="A0A1U7NLR9"/>
<dbReference type="PROSITE" id="PS51186">
    <property type="entry name" value="GNAT"/>
    <property type="match status" value="1"/>
</dbReference>
<feature type="domain" description="N-acetyltransferase" evidence="1">
    <location>
        <begin position="1"/>
        <end position="129"/>
    </location>
</feature>
<dbReference type="OrthoDB" id="9798081at2"/>
<dbReference type="RefSeq" id="WP_076341682.1">
    <property type="nucleotide sequence ID" value="NZ_CAJTMI010000026.1"/>
</dbReference>
<keyword evidence="3" id="KW-1185">Reference proteome</keyword>
<comment type="caution">
    <text evidence="2">The sequence shown here is derived from an EMBL/GenBank/DDBJ whole genome shotgun (WGS) entry which is preliminary data.</text>
</comment>
<evidence type="ECO:0000313" key="2">
    <source>
        <dbReference type="EMBL" id="OLU45806.1"/>
    </source>
</evidence>
<protein>
    <recommendedName>
        <fullName evidence="1">N-acetyltransferase domain-containing protein</fullName>
    </recommendedName>
</protein>
<dbReference type="Gene3D" id="3.40.630.30">
    <property type="match status" value="1"/>
</dbReference>
<organism evidence="2 3">
    <name type="scientific">Dubosiella newyorkensis</name>
    <dbReference type="NCBI Taxonomy" id="1862672"/>
    <lineage>
        <taxon>Bacteria</taxon>
        <taxon>Bacillati</taxon>
        <taxon>Bacillota</taxon>
        <taxon>Erysipelotrichia</taxon>
        <taxon>Erysipelotrichales</taxon>
        <taxon>Erysipelotrichaceae</taxon>
        <taxon>Dubosiella</taxon>
    </lineage>
</organism>
<accession>A0A1U7NLR9</accession>
<dbReference type="InterPro" id="IPR051531">
    <property type="entry name" value="N-acetyltransferase"/>
</dbReference>